<organism evidence="1 2">
    <name type="scientific">Pistacia integerrima</name>
    <dbReference type="NCBI Taxonomy" id="434235"/>
    <lineage>
        <taxon>Eukaryota</taxon>
        <taxon>Viridiplantae</taxon>
        <taxon>Streptophyta</taxon>
        <taxon>Embryophyta</taxon>
        <taxon>Tracheophyta</taxon>
        <taxon>Spermatophyta</taxon>
        <taxon>Magnoliopsida</taxon>
        <taxon>eudicotyledons</taxon>
        <taxon>Gunneridae</taxon>
        <taxon>Pentapetalae</taxon>
        <taxon>rosids</taxon>
        <taxon>malvids</taxon>
        <taxon>Sapindales</taxon>
        <taxon>Anacardiaceae</taxon>
        <taxon>Pistacia</taxon>
    </lineage>
</organism>
<reference evidence="2" key="1">
    <citation type="journal article" date="2023" name="G3 (Bethesda)">
        <title>Genome assembly and association tests identify interacting loci associated with vigor, precocity, and sex in interspecific pistachio rootstocks.</title>
        <authorList>
            <person name="Palmer W."/>
            <person name="Jacygrad E."/>
            <person name="Sagayaradj S."/>
            <person name="Cavanaugh K."/>
            <person name="Han R."/>
            <person name="Bertier L."/>
            <person name="Beede B."/>
            <person name="Kafkas S."/>
            <person name="Golino D."/>
            <person name="Preece J."/>
            <person name="Michelmore R."/>
        </authorList>
    </citation>
    <scope>NUCLEOTIDE SEQUENCE [LARGE SCALE GENOMIC DNA]</scope>
</reference>
<dbReference type="EMBL" id="CM047749">
    <property type="protein sequence ID" value="KAJ0009754.1"/>
    <property type="molecule type" value="Genomic_DNA"/>
</dbReference>
<accession>A0ACC0X460</accession>
<dbReference type="Proteomes" id="UP001163603">
    <property type="component" value="Chromosome 14"/>
</dbReference>
<proteinExistence type="predicted"/>
<comment type="caution">
    <text evidence="1">The sequence shown here is derived from an EMBL/GenBank/DDBJ whole genome shotgun (WGS) entry which is preliminary data.</text>
</comment>
<protein>
    <submittedName>
        <fullName evidence="1">Uncharacterized protein</fullName>
    </submittedName>
</protein>
<sequence>MRILSASREALLCFLVSLLFSASFCHGSSADKTTTTSLFEVVGSGECADCSDTNFKTSQAVSGLRVTIDCKPENGVFKTRGSGELDAEGKFTVSLPQEIVEDGKLKEECYAQLHSASAAPCPAHDGLESSKIVLKTKTNGKHTFGLAGKLKFSPVTCTSAFLWPHYKYPPKPPLFKKPFPPKVLPPPVPYKPLPPPVPVVKPLPPPLPVKKFPPKPKVLPPKPPVFKKPFPPKPKIFPPKPPLFKPPPIPKVLPPPVPIYKPKPKPPIFVKPLPPPVPIYKPKPKPPIFVKPLPPPIPKVLPPPVPIYKPKPKPPIFFKPLPPPIPKVLPPPIPIY</sequence>
<name>A0ACC0X460_9ROSI</name>
<evidence type="ECO:0000313" key="1">
    <source>
        <dbReference type="EMBL" id="KAJ0009754.1"/>
    </source>
</evidence>
<evidence type="ECO:0000313" key="2">
    <source>
        <dbReference type="Proteomes" id="UP001163603"/>
    </source>
</evidence>
<gene>
    <name evidence="1" type="ORF">Pint_34378</name>
</gene>
<keyword evidence="2" id="KW-1185">Reference proteome</keyword>